<sequence length="150" mass="17026">MTTVTKPSKVAELSKKSLELARMYQKTDPCSSMLHCRRSLEVVIFHLLDEKQLVNDSYPQHLAQKIKSLKLERPGKYFAVNRLTSSWIHWTPKGTQEKSEIGTCIYLMGKILEEIFGITPEESSKEYTMFDALARNLSEASGPIYLLGGV</sequence>
<dbReference type="EMBL" id="UINC01016642">
    <property type="protein sequence ID" value="SVA69149.1"/>
    <property type="molecule type" value="Genomic_DNA"/>
</dbReference>
<protein>
    <submittedName>
        <fullName evidence="1">Uncharacterized protein</fullName>
    </submittedName>
</protein>
<organism evidence="1">
    <name type="scientific">marine metagenome</name>
    <dbReference type="NCBI Taxonomy" id="408172"/>
    <lineage>
        <taxon>unclassified sequences</taxon>
        <taxon>metagenomes</taxon>
        <taxon>ecological metagenomes</taxon>
    </lineage>
</organism>
<reference evidence="1" key="1">
    <citation type="submission" date="2018-05" db="EMBL/GenBank/DDBJ databases">
        <authorList>
            <person name="Lanie J.A."/>
            <person name="Ng W.-L."/>
            <person name="Kazmierczak K.M."/>
            <person name="Andrzejewski T.M."/>
            <person name="Davidsen T.M."/>
            <person name="Wayne K.J."/>
            <person name="Tettelin H."/>
            <person name="Glass J.I."/>
            <person name="Rusch D."/>
            <person name="Podicherti R."/>
            <person name="Tsui H.-C.T."/>
            <person name="Winkler M.E."/>
        </authorList>
    </citation>
    <scope>NUCLEOTIDE SEQUENCE</scope>
</reference>
<proteinExistence type="predicted"/>
<evidence type="ECO:0000313" key="1">
    <source>
        <dbReference type="EMBL" id="SVA69149.1"/>
    </source>
</evidence>
<name>A0A381XWJ0_9ZZZZ</name>
<gene>
    <name evidence="1" type="ORF">METZ01_LOCUS122003</name>
</gene>
<dbReference type="AlphaFoldDB" id="A0A381XWJ0"/>
<accession>A0A381XWJ0</accession>